<organism evidence="2 3">
    <name type="scientific">Algoriphagus jejuensis</name>
    <dbReference type="NCBI Taxonomy" id="419934"/>
    <lineage>
        <taxon>Bacteria</taxon>
        <taxon>Pseudomonadati</taxon>
        <taxon>Bacteroidota</taxon>
        <taxon>Cytophagia</taxon>
        <taxon>Cytophagales</taxon>
        <taxon>Cyclobacteriaceae</taxon>
        <taxon>Algoriphagus</taxon>
    </lineage>
</organism>
<dbReference type="InterPro" id="IPR052894">
    <property type="entry name" value="AsmA-related"/>
</dbReference>
<reference evidence="3" key="1">
    <citation type="journal article" date="2019" name="Int. J. Syst. Evol. Microbiol.">
        <title>The Global Catalogue of Microorganisms (GCM) 10K type strain sequencing project: providing services to taxonomists for standard genome sequencing and annotation.</title>
        <authorList>
            <consortium name="The Broad Institute Genomics Platform"/>
            <consortium name="The Broad Institute Genome Sequencing Center for Infectious Disease"/>
            <person name="Wu L."/>
            <person name="Ma J."/>
        </authorList>
    </citation>
    <scope>NUCLEOTIDE SEQUENCE [LARGE SCALE GENOMIC DNA]</scope>
    <source>
        <strain evidence="3">JCM 16112</strain>
    </source>
</reference>
<comment type="caution">
    <text evidence="2">The sequence shown here is derived from an EMBL/GenBank/DDBJ whole genome shotgun (WGS) entry which is preliminary data.</text>
</comment>
<gene>
    <name evidence="2" type="ORF">GCM10009119_42050</name>
</gene>
<feature type="transmembrane region" description="Helical" evidence="1">
    <location>
        <begin position="12"/>
        <end position="31"/>
    </location>
</feature>
<dbReference type="Proteomes" id="UP001500469">
    <property type="component" value="Unassembled WGS sequence"/>
</dbReference>
<protein>
    <submittedName>
        <fullName evidence="2">AsmA-like C-terminal region-containing protein</fullName>
    </submittedName>
</protein>
<dbReference type="PANTHER" id="PTHR30441:SF8">
    <property type="entry name" value="DUF748 DOMAIN-CONTAINING PROTEIN"/>
    <property type="match status" value="1"/>
</dbReference>
<proteinExistence type="predicted"/>
<keyword evidence="1" id="KW-1133">Transmembrane helix</keyword>
<dbReference type="EMBL" id="BAAAFI010000049">
    <property type="protein sequence ID" value="GAA0881235.1"/>
    <property type="molecule type" value="Genomic_DNA"/>
</dbReference>
<keyword evidence="3" id="KW-1185">Reference proteome</keyword>
<evidence type="ECO:0000256" key="1">
    <source>
        <dbReference type="SAM" id="Phobius"/>
    </source>
</evidence>
<dbReference type="PANTHER" id="PTHR30441">
    <property type="entry name" value="DUF748 DOMAIN-CONTAINING PROTEIN"/>
    <property type="match status" value="1"/>
</dbReference>
<keyword evidence="1" id="KW-0812">Transmembrane</keyword>
<evidence type="ECO:0000313" key="2">
    <source>
        <dbReference type="EMBL" id="GAA0881235.1"/>
    </source>
</evidence>
<name>A0ABP3YLI4_9BACT</name>
<accession>A0ABP3YLI4</accession>
<evidence type="ECO:0000313" key="3">
    <source>
        <dbReference type="Proteomes" id="UP001500469"/>
    </source>
</evidence>
<keyword evidence="1" id="KW-0472">Membrane</keyword>
<sequence>MNRFLRSKLLRFGLGAAAFILIFLAVFPVFFQEKLKIELEKTLQQQVLGDLRFEEVHLSFFRHFPSLTLSLDQLYVGGSQPFAADTLLYAEELAFGVGVSSLFSERFKINEIYLNQATVKILRDVRGNSNFDVFPISKSENTASDSSSFELEIDDFFLEKSRFVYHDTSMDMICEANAVNYRGNGTLVDEQFNLQSNIQIGEFKLVYDELPIFNRNRLSADLLTRINTETTALTFERNALKINDLPLNFVGAFEFIPGGYDMNFILESFDAELKDMLSLVPREFMPSFEQARFGGKGDIVGSFQGLYLPEKSQFPGLALNVSLHDGIISNSPSSPGIEQLNARINLRIPELDPNQLVFDMDSVGFTLGDGYLHGELHLENLNPMRIDSDLEVKIDLGKLHAALGFAGIDYRGLIELGFHAKGNYSIAPDPNELRNPDPIIQSIPAFDFSAKLENGFLHWADLPEPVKDLEFEISANSPDSLLSHINFEMKRLHFQVIELVTDGHLSYLGRDNSRIDAKIQSNFDLANIPKFYPLDSGYQLAGKLQLDLLAEGNYRPEQKTLPKVKADFSLQNGFVLTPYFPEAIQDISCVLSVVNTTYQFADLKFEVQPFSFSFLGNPFSITANLENLDDIQYDLQSHGRLNLGKLYQVFGVDGMEIEGYLATDLTLKGRQSDAVAGRISRLDNQGTLEMEKIQLRTDLLPERVNLDKGTLTFNQDKIEFTEFLFSYSENKVTASGHLTNYLGYLTDEKEILTGTMEFKTDFINLEDFMFFGEEEPIKVDTLGVVTGVIVPPTTLDLKIMASADSIRFGDYSISDFRGELRTSPREILLDQTQFNLAGALVEMKGFYRATTPFSANFDYALSARDFDIQRAYQEVPIFKEMVSFAEYAEGQASLDYKLSGRLDADMYPVMKSIVGGGTLGLKAIKLNGFKLMNTVAEKTESEELNDPELNDIEIETTIENNLITIPRTKMRIAGFRPRLEGQVSLDGNLNIGLRLGLPPLGIFGIPVKITGSAEDYEMKVGKSTKEDALDPEFDVSVPAIASNPIHQND</sequence>